<dbReference type="PANTHER" id="PTHR14340:SF11">
    <property type="entry name" value="IG-LIKE DOMAIN-CONTAINING PROTEIN"/>
    <property type="match status" value="1"/>
</dbReference>
<evidence type="ECO:0000259" key="3">
    <source>
        <dbReference type="PROSITE" id="PS50835"/>
    </source>
</evidence>
<comment type="caution">
    <text evidence="4">The sequence shown here is derived from an EMBL/GenBank/DDBJ whole genome shotgun (WGS) entry which is preliminary data.</text>
</comment>
<dbReference type="Gene3D" id="2.60.40.10">
    <property type="entry name" value="Immunoglobulins"/>
    <property type="match status" value="1"/>
</dbReference>
<dbReference type="FunFam" id="2.60.40.10:FF:000629">
    <property type="entry name" value="Titin b"/>
    <property type="match status" value="1"/>
</dbReference>
<dbReference type="SMART" id="SM00409">
    <property type="entry name" value="IG"/>
    <property type="match status" value="1"/>
</dbReference>
<dbReference type="STRING" id="9009.A0A226N2B3"/>
<gene>
    <name evidence="4" type="ORF">ASZ78_002726</name>
</gene>
<proteinExistence type="predicted"/>
<organism evidence="4 5">
    <name type="scientific">Callipepla squamata</name>
    <name type="common">Scaled quail</name>
    <dbReference type="NCBI Taxonomy" id="9009"/>
    <lineage>
        <taxon>Eukaryota</taxon>
        <taxon>Metazoa</taxon>
        <taxon>Chordata</taxon>
        <taxon>Craniata</taxon>
        <taxon>Vertebrata</taxon>
        <taxon>Euteleostomi</taxon>
        <taxon>Archelosauria</taxon>
        <taxon>Archosauria</taxon>
        <taxon>Dinosauria</taxon>
        <taxon>Saurischia</taxon>
        <taxon>Theropoda</taxon>
        <taxon>Coelurosauria</taxon>
        <taxon>Aves</taxon>
        <taxon>Neognathae</taxon>
        <taxon>Galloanserae</taxon>
        <taxon>Galliformes</taxon>
        <taxon>Odontophoridae</taxon>
        <taxon>Callipepla</taxon>
    </lineage>
</organism>
<dbReference type="InterPro" id="IPR013098">
    <property type="entry name" value="Ig_I-set"/>
</dbReference>
<accession>A0A226N2B3</accession>
<dbReference type="Proteomes" id="UP000198323">
    <property type="component" value="Unassembled WGS sequence"/>
</dbReference>
<dbReference type="InterPro" id="IPR007110">
    <property type="entry name" value="Ig-like_dom"/>
</dbReference>
<dbReference type="Pfam" id="PF09042">
    <property type="entry name" value="Titin_Z"/>
    <property type="match status" value="1"/>
</dbReference>
<feature type="compositionally biased region" description="Pro residues" evidence="2">
    <location>
        <begin position="144"/>
        <end position="158"/>
    </location>
</feature>
<evidence type="ECO:0000313" key="5">
    <source>
        <dbReference type="Proteomes" id="UP000198323"/>
    </source>
</evidence>
<dbReference type="InterPro" id="IPR015129">
    <property type="entry name" value="Titin_Z_rpt"/>
</dbReference>
<dbReference type="InterPro" id="IPR036179">
    <property type="entry name" value="Ig-like_dom_sf"/>
</dbReference>
<dbReference type="InterPro" id="IPR003599">
    <property type="entry name" value="Ig_sub"/>
</dbReference>
<dbReference type="OrthoDB" id="5969272at2759"/>
<evidence type="ECO:0000256" key="2">
    <source>
        <dbReference type="SAM" id="MobiDB-lite"/>
    </source>
</evidence>
<dbReference type="PROSITE" id="PS50835">
    <property type="entry name" value="IG_LIKE"/>
    <property type="match status" value="1"/>
</dbReference>
<dbReference type="SUPFAM" id="SSF48726">
    <property type="entry name" value="Immunoglobulin"/>
    <property type="match status" value="1"/>
</dbReference>
<keyword evidence="5" id="KW-1185">Reference proteome</keyword>
<reference evidence="4 5" key="1">
    <citation type="submission" date="2016-07" db="EMBL/GenBank/DDBJ databases">
        <title>Disparate Historic Effective Population Sizes Predicted by Modern Levels of Genome Diversity for the Scaled Quail (Callipepla squamata) and the Northern Bobwhite (Colinus virginianus): Inferences from First and Second Generation Draft Genome Assemblies for Sympatric New World Quail.</title>
        <authorList>
            <person name="Oldeschulte D.L."/>
            <person name="Halley Y.A."/>
            <person name="Bhattarai E.K."/>
            <person name="Brashear W.A."/>
            <person name="Hill J."/>
            <person name="Metz R.P."/>
            <person name="Johnson C.D."/>
            <person name="Rollins D."/>
            <person name="Peterson M.J."/>
            <person name="Bickhart D.M."/>
            <person name="Decker J.E."/>
            <person name="Seabury C.M."/>
        </authorList>
    </citation>
    <scope>NUCLEOTIDE SEQUENCE [LARGE SCALE GENOMIC DNA]</scope>
    <source>
        <strain evidence="4 5">Texas</strain>
        <tissue evidence="4">Leg muscle</tissue>
    </source>
</reference>
<name>A0A226N2B3_CALSU</name>
<feature type="compositionally biased region" description="Low complexity" evidence="2">
    <location>
        <begin position="168"/>
        <end position="182"/>
    </location>
</feature>
<dbReference type="Pfam" id="PF07679">
    <property type="entry name" value="I-set"/>
    <property type="match status" value="1"/>
</dbReference>
<dbReference type="EMBL" id="MCFN01000260">
    <property type="protein sequence ID" value="OXB61725.1"/>
    <property type="molecule type" value="Genomic_DNA"/>
</dbReference>
<dbReference type="PANTHER" id="PTHR14340">
    <property type="entry name" value="MICROFIBRIL-ASSOCIATED GLYCOPROTEIN 3"/>
    <property type="match status" value="1"/>
</dbReference>
<protein>
    <recommendedName>
        <fullName evidence="3">Ig-like domain-containing protein</fullName>
    </recommendedName>
</protein>
<evidence type="ECO:0000313" key="4">
    <source>
        <dbReference type="EMBL" id="OXB61725.1"/>
    </source>
</evidence>
<feature type="domain" description="Ig-like" evidence="3">
    <location>
        <begin position="1"/>
        <end position="80"/>
    </location>
</feature>
<feature type="region of interest" description="Disordered" evidence="2">
    <location>
        <begin position="134"/>
        <end position="217"/>
    </location>
</feature>
<dbReference type="AlphaFoldDB" id="A0A226N2B3"/>
<keyword evidence="1" id="KW-0393">Immunoglobulin domain</keyword>
<sequence>MTARQGSQVRLDVRVTGIPTPVVKFYRDGVEIQSSPDFQIVQEGDLYSLIIAEAYPEDSGTYSVNATNNVGRATSTAELLIQGEEEAVPAKKTKTIVSTAQISQTRQARIEKKIEAHFDARSLTSVEMVIEGATAQQLPHKAPPRMPPRPTSKSPTPPVITAKAQMARQQSPSPVRQSPSPVRHVRAPTPSPVRSVSPAGRISTSPIRPVKSPSPIRKAQVVTPGAEVLPPWRQEGYSATAEAQMKETRVSTSATEIRTEERWEGRYQEQVTISSATAGEVAAGAKEVRRDSEKTAAVATVVAAVDQAMVREPAASVVEQAAKRTAMTAVHVQPVQEQVEVEHRHSIIFPLSLHPTCKQGLI</sequence>
<evidence type="ECO:0000256" key="1">
    <source>
        <dbReference type="ARBA" id="ARBA00023319"/>
    </source>
</evidence>
<dbReference type="InterPro" id="IPR013783">
    <property type="entry name" value="Ig-like_fold"/>
</dbReference>